<dbReference type="GO" id="GO:0016020">
    <property type="term" value="C:membrane"/>
    <property type="evidence" value="ECO:0007669"/>
    <property type="project" value="InterPro"/>
</dbReference>
<sequence>MAKKSGTFLTVRQITRRNLISMGLLVLLLIGVNLVTYHFLTGQARRQAQISLERLDAVEQMLGQLGRLQVVEREMALAALQRDTVRVDERGALLTGQLQLVADQLDALTALVLPPMQTQGLAEHWLRRLQQLLRLERPDYNRYQNERLVELLTDIFTSLEATLEETAQDLGQGARPEELAGQFAAYTQDVREFMGNLEQLRTNLVRTLQLQQRLTKQNRIYYLGVSLVVFLFGLVVLTVVRWNRRLVASTQLLRQGIDRIQRADFTEMQLQPKDEIAAAALHFQQSIGQYKDAILADAERETTQEHLIGFLEVVSEAADGDLTLKAPVTADAFGSVADAYNLMVESLAELLKETRRNAQDVGVQSRNLIQIFQEMEMGGETQSRQVEQATQAVQRSATAAQDISDKAELAQNVASLVDQATTGGHRLVNDNIEGMQLIRVTVQVINKKMKSLSERLLEIGTIAQLISEIATRTTILAMNASIEASRAGEQGRGFLVISDEIKRLADKSAEATKQINGIIKSIQTEAGEVTASLDEETRTVELQTRLAQDTGEAFHAIQEATGQSRQVVNEISQLSRQQLEMNRNVEQAMRKVAEISELTLRQVRDSAAITTGLTEQSGELLASIETFRLPEDADTSSL</sequence>
<dbReference type="STRING" id="57664.SAMN05661003_10434"/>
<feature type="transmembrane region" description="Helical" evidence="5">
    <location>
        <begin position="220"/>
        <end position="242"/>
    </location>
</feature>
<dbReference type="EMBL" id="FNAQ01000004">
    <property type="protein sequence ID" value="SDE13842.1"/>
    <property type="molecule type" value="Genomic_DNA"/>
</dbReference>
<keyword evidence="5" id="KW-1133">Transmembrane helix</keyword>
<evidence type="ECO:0000313" key="9">
    <source>
        <dbReference type="Proteomes" id="UP000243205"/>
    </source>
</evidence>
<keyword evidence="5" id="KW-0472">Membrane</keyword>
<keyword evidence="5" id="KW-0812">Transmembrane</keyword>
<dbReference type="GO" id="GO:0007165">
    <property type="term" value="P:signal transduction"/>
    <property type="evidence" value="ECO:0007669"/>
    <property type="project" value="UniProtKB-KW"/>
</dbReference>
<dbReference type="InterPro" id="IPR004089">
    <property type="entry name" value="MCPsignal_dom"/>
</dbReference>
<name>A0A1G7AGE2_9BACT</name>
<dbReference type="Gene3D" id="1.10.287.950">
    <property type="entry name" value="Methyl-accepting chemotaxis protein"/>
    <property type="match status" value="1"/>
</dbReference>
<evidence type="ECO:0000256" key="2">
    <source>
        <dbReference type="ARBA" id="ARBA00029447"/>
    </source>
</evidence>
<keyword evidence="4" id="KW-0175">Coiled coil</keyword>
<evidence type="ECO:0000259" key="7">
    <source>
        <dbReference type="PROSITE" id="PS50885"/>
    </source>
</evidence>
<evidence type="ECO:0000313" key="8">
    <source>
        <dbReference type="EMBL" id="SDE13842.1"/>
    </source>
</evidence>
<feature type="domain" description="HAMP" evidence="7">
    <location>
        <begin position="312"/>
        <end position="352"/>
    </location>
</feature>
<dbReference type="SMART" id="SM00283">
    <property type="entry name" value="MA"/>
    <property type="match status" value="1"/>
</dbReference>
<dbReference type="RefSeq" id="WP_171906330.1">
    <property type="nucleotide sequence ID" value="NZ_FNAQ01000004.1"/>
</dbReference>
<dbReference type="PANTHER" id="PTHR32089">
    <property type="entry name" value="METHYL-ACCEPTING CHEMOTAXIS PROTEIN MCPB"/>
    <property type="match status" value="1"/>
</dbReference>
<dbReference type="PROSITE" id="PS50885">
    <property type="entry name" value="HAMP"/>
    <property type="match status" value="1"/>
</dbReference>
<feature type="transmembrane region" description="Helical" evidence="5">
    <location>
        <begin position="20"/>
        <end position="40"/>
    </location>
</feature>
<dbReference type="Proteomes" id="UP000243205">
    <property type="component" value="Unassembled WGS sequence"/>
</dbReference>
<evidence type="ECO:0000259" key="6">
    <source>
        <dbReference type="PROSITE" id="PS50111"/>
    </source>
</evidence>
<proteinExistence type="inferred from homology"/>
<feature type="coiled-coil region" evidence="4">
    <location>
        <begin position="557"/>
        <end position="591"/>
    </location>
</feature>
<dbReference type="AlphaFoldDB" id="A0A1G7AGE2"/>
<evidence type="ECO:0000256" key="3">
    <source>
        <dbReference type="PROSITE-ProRule" id="PRU00284"/>
    </source>
</evidence>
<reference evidence="9" key="1">
    <citation type="submission" date="2016-10" db="EMBL/GenBank/DDBJ databases">
        <authorList>
            <person name="Varghese N."/>
            <person name="Submissions S."/>
        </authorList>
    </citation>
    <scope>NUCLEOTIDE SEQUENCE [LARGE SCALE GENOMIC DNA]</scope>
    <source>
        <strain evidence="9">DSM 8987</strain>
    </source>
</reference>
<dbReference type="InterPro" id="IPR003660">
    <property type="entry name" value="HAMP_dom"/>
</dbReference>
<feature type="domain" description="Methyl-accepting transducer" evidence="6">
    <location>
        <begin position="357"/>
        <end position="593"/>
    </location>
</feature>
<organism evidence="8 9">
    <name type="scientific">Desulfuromonas thiophila</name>
    <dbReference type="NCBI Taxonomy" id="57664"/>
    <lineage>
        <taxon>Bacteria</taxon>
        <taxon>Pseudomonadati</taxon>
        <taxon>Thermodesulfobacteriota</taxon>
        <taxon>Desulfuromonadia</taxon>
        <taxon>Desulfuromonadales</taxon>
        <taxon>Desulfuromonadaceae</taxon>
        <taxon>Desulfuromonas</taxon>
    </lineage>
</organism>
<keyword evidence="9" id="KW-1185">Reference proteome</keyword>
<keyword evidence="1 3" id="KW-0807">Transducer</keyword>
<accession>A0A1G7AGE2</accession>
<dbReference type="PROSITE" id="PS50111">
    <property type="entry name" value="CHEMOTAXIS_TRANSDUC_2"/>
    <property type="match status" value="1"/>
</dbReference>
<protein>
    <submittedName>
        <fullName evidence="8">Methyl-accepting chemotaxis protein</fullName>
    </submittedName>
</protein>
<evidence type="ECO:0000256" key="5">
    <source>
        <dbReference type="SAM" id="Phobius"/>
    </source>
</evidence>
<evidence type="ECO:0000256" key="1">
    <source>
        <dbReference type="ARBA" id="ARBA00023224"/>
    </source>
</evidence>
<dbReference type="PANTHER" id="PTHR32089:SF114">
    <property type="entry name" value="METHYL-ACCEPTING CHEMOTAXIS PROTEIN MCPB"/>
    <property type="match status" value="1"/>
</dbReference>
<gene>
    <name evidence="8" type="ORF">SAMN05661003_10434</name>
</gene>
<dbReference type="SUPFAM" id="SSF58104">
    <property type="entry name" value="Methyl-accepting chemotaxis protein (MCP) signaling domain"/>
    <property type="match status" value="1"/>
</dbReference>
<comment type="similarity">
    <text evidence="2">Belongs to the methyl-accepting chemotaxis (MCP) protein family.</text>
</comment>
<evidence type="ECO:0000256" key="4">
    <source>
        <dbReference type="SAM" id="Coils"/>
    </source>
</evidence>
<dbReference type="Pfam" id="PF00015">
    <property type="entry name" value="MCPsignal"/>
    <property type="match status" value="1"/>
</dbReference>